<protein>
    <submittedName>
        <fullName evidence="1">Phage tail family protein</fullName>
    </submittedName>
</protein>
<evidence type="ECO:0000313" key="1">
    <source>
        <dbReference type="EMBL" id="MDV5976692.1"/>
    </source>
</evidence>
<dbReference type="Gene3D" id="2.40.30.200">
    <property type="match status" value="1"/>
</dbReference>
<sequence length="225" mass="25877">MLKTLLDGEFPDNLPFCLTERPIIPTPDMDYDDIEIPGRDGTLTIENGYKNITIPCEYNILEDYNVKALTRKIKAFFLNKKTLRFSDDTVFYKIKKIQFSDIENDIEEYGLFKITFELDPFQYELTSAFDITKPGIITNPGSYKSLPYLKIYGSGTLFINNQSITIQDVADYIELDCDIGNAYKGQLDMNEHMRGEFPFFKVGENSISWSGNITKISGHGNWRHV</sequence>
<name>A0AAE4Q7F1_STRCB</name>
<proteinExistence type="predicted"/>
<accession>A0AAE4Q7F1</accession>
<evidence type="ECO:0000313" key="2">
    <source>
        <dbReference type="Proteomes" id="UP001186118"/>
    </source>
</evidence>
<dbReference type="RefSeq" id="WP_071127064.1">
    <property type="nucleotide sequence ID" value="NZ_JAGQEX010000007.1"/>
</dbReference>
<reference evidence="1" key="1">
    <citation type="submission" date="2021-04" db="EMBL/GenBank/DDBJ databases">
        <title>Draft genomes of 20 S. canis strains.</title>
        <authorList>
            <person name="Pagnossin D."/>
            <person name="Weir W."/>
            <person name="Smith A."/>
            <person name="Ure R."/>
            <person name="Oravcova K."/>
        </authorList>
    </citation>
    <scope>NUCLEOTIDE SEQUENCE</scope>
    <source>
        <strain evidence="1">284</strain>
    </source>
</reference>
<comment type="caution">
    <text evidence="1">The sequence shown here is derived from an EMBL/GenBank/DDBJ whole genome shotgun (WGS) entry which is preliminary data.</text>
</comment>
<dbReference type="Proteomes" id="UP001186118">
    <property type="component" value="Unassembled WGS sequence"/>
</dbReference>
<organism evidence="1 2">
    <name type="scientific">Streptococcus canis</name>
    <dbReference type="NCBI Taxonomy" id="1329"/>
    <lineage>
        <taxon>Bacteria</taxon>
        <taxon>Bacillati</taxon>
        <taxon>Bacillota</taxon>
        <taxon>Bacilli</taxon>
        <taxon>Lactobacillales</taxon>
        <taxon>Streptococcaceae</taxon>
        <taxon>Streptococcus</taxon>
    </lineage>
</organism>
<dbReference type="AlphaFoldDB" id="A0AAE4Q7F1"/>
<dbReference type="EMBL" id="JAGQEX010000007">
    <property type="protein sequence ID" value="MDV5976692.1"/>
    <property type="molecule type" value="Genomic_DNA"/>
</dbReference>
<gene>
    <name evidence="1" type="ORF">KB584_04330</name>
</gene>